<reference evidence="1" key="1">
    <citation type="submission" date="2023-03" db="EMBL/GenBank/DDBJ databases">
        <title>Massive genome expansion in bonnet fungi (Mycena s.s.) driven by repeated elements and novel gene families across ecological guilds.</title>
        <authorList>
            <consortium name="Lawrence Berkeley National Laboratory"/>
            <person name="Harder C.B."/>
            <person name="Miyauchi S."/>
            <person name="Viragh M."/>
            <person name="Kuo A."/>
            <person name="Thoen E."/>
            <person name="Andreopoulos B."/>
            <person name="Lu D."/>
            <person name="Skrede I."/>
            <person name="Drula E."/>
            <person name="Henrissat B."/>
            <person name="Morin E."/>
            <person name="Kohler A."/>
            <person name="Barry K."/>
            <person name="LaButti K."/>
            <person name="Morin E."/>
            <person name="Salamov A."/>
            <person name="Lipzen A."/>
            <person name="Mereny Z."/>
            <person name="Hegedus B."/>
            <person name="Baldrian P."/>
            <person name="Stursova M."/>
            <person name="Weitz H."/>
            <person name="Taylor A."/>
            <person name="Grigoriev I.V."/>
            <person name="Nagy L.G."/>
            <person name="Martin F."/>
            <person name="Kauserud H."/>
        </authorList>
    </citation>
    <scope>NUCLEOTIDE SEQUENCE</scope>
    <source>
        <strain evidence="1">CBHHK002</strain>
    </source>
</reference>
<organism evidence="1 2">
    <name type="scientific">Mycena albidolilacea</name>
    <dbReference type="NCBI Taxonomy" id="1033008"/>
    <lineage>
        <taxon>Eukaryota</taxon>
        <taxon>Fungi</taxon>
        <taxon>Dikarya</taxon>
        <taxon>Basidiomycota</taxon>
        <taxon>Agaricomycotina</taxon>
        <taxon>Agaricomycetes</taxon>
        <taxon>Agaricomycetidae</taxon>
        <taxon>Agaricales</taxon>
        <taxon>Marasmiineae</taxon>
        <taxon>Mycenaceae</taxon>
        <taxon>Mycena</taxon>
    </lineage>
</organism>
<comment type="caution">
    <text evidence="1">The sequence shown here is derived from an EMBL/GenBank/DDBJ whole genome shotgun (WGS) entry which is preliminary data.</text>
</comment>
<sequence>MTFRPSAMAQEAQTLSSFGDMHLQVVGTSRSRDWLPDMIFAARMIATGAEFVPLPCIRGAFAAVVIFLETVEKIQRNREDLKDLCASTLEIILIVREEIKARGETATIPFATLLENFISFLQFLQIGLERLLQRRPGFRSRFQEIFCAARISEEIRRYRTRINELRSNFLLMTTINTNLNVIGMQNNMVTPDSPVRRTDFRDVALGDINLLYEAPMGSKLHKIKMFVARISGEQSTMTVVKYEGGNDRWRRDMEVYSNLRHPNVWQLFGISTAPALRALIFYEEPIPLPVYRQFHRPQSDLLWVCVETMLFGQFKACSQYHRWSTGDGGDDPEATICVRRDPIGICLTIPDLELELNVDQREDRLSRWHWSCFGHQPAPTNTQQMAKIIGTPLKEFSQYLNWSQFFAAFTPAWLVGVFRWTGQTQPFLGSVIKSHTTPPIAYIPNYSAVLRKEWTLGPPAKSMPGDLYARENDPVWQQFVFPPGSFKAADMTNEPLLMSSYFEFDTLNAAIVDTGWLAQANACLGPTIAKGKHGYGAINTLGWAVASDHQFEATLHPKGTTRAVHLSIAPITAKYEGARIRADFDYLQYDSFYWSLDPGGTPRLSTEECDSLGLPRLRLIFLLAGNFWHEYHYSAVREFLRVKGLDPYGHDLPHLLGLPLVEKEPFDSSVAHRE</sequence>
<dbReference type="Proteomes" id="UP001218218">
    <property type="component" value="Unassembled WGS sequence"/>
</dbReference>
<dbReference type="InterPro" id="IPR059179">
    <property type="entry name" value="MLKL-like_MCAfunc"/>
</dbReference>
<evidence type="ECO:0000313" key="1">
    <source>
        <dbReference type="EMBL" id="KAJ7314490.1"/>
    </source>
</evidence>
<gene>
    <name evidence="1" type="ORF">DFH08DRAFT_895584</name>
</gene>
<dbReference type="AlphaFoldDB" id="A0AAD7EE64"/>
<keyword evidence="2" id="KW-1185">Reference proteome</keyword>
<name>A0AAD7EE64_9AGAR</name>
<protein>
    <submittedName>
        <fullName evidence="1">Uncharacterized protein</fullName>
    </submittedName>
</protein>
<accession>A0AAD7EE64</accession>
<evidence type="ECO:0000313" key="2">
    <source>
        <dbReference type="Proteomes" id="UP001218218"/>
    </source>
</evidence>
<dbReference type="EMBL" id="JARIHO010000067">
    <property type="protein sequence ID" value="KAJ7314490.1"/>
    <property type="molecule type" value="Genomic_DNA"/>
</dbReference>
<dbReference type="CDD" id="cd21037">
    <property type="entry name" value="MLKL_NTD"/>
    <property type="match status" value="1"/>
</dbReference>
<proteinExistence type="predicted"/>